<feature type="transmembrane region" description="Helical" evidence="4">
    <location>
        <begin position="295"/>
        <end position="313"/>
    </location>
</feature>
<dbReference type="Proteomes" id="UP000490939">
    <property type="component" value="Unassembled WGS sequence"/>
</dbReference>
<evidence type="ECO:0000256" key="4">
    <source>
        <dbReference type="SAM" id="Phobius"/>
    </source>
</evidence>
<feature type="transmembrane region" description="Helical" evidence="4">
    <location>
        <begin position="364"/>
        <end position="380"/>
    </location>
</feature>
<dbReference type="PANTHER" id="PTHR11360">
    <property type="entry name" value="MONOCARBOXYLATE TRANSPORTER"/>
    <property type="match status" value="1"/>
</dbReference>
<dbReference type="InterPro" id="IPR036259">
    <property type="entry name" value="MFS_trans_sf"/>
</dbReference>
<keyword evidence="4" id="KW-0472">Membrane</keyword>
<feature type="transmembrane region" description="Helical" evidence="4">
    <location>
        <begin position="187"/>
        <end position="209"/>
    </location>
</feature>
<gene>
    <name evidence="6" type="ORF">EG327_009434</name>
</gene>
<keyword evidence="4" id="KW-1133">Transmembrane helix</keyword>
<dbReference type="InterPro" id="IPR050327">
    <property type="entry name" value="Proton-linked_MCT"/>
</dbReference>
<organism evidence="6 7">
    <name type="scientific">Venturia inaequalis</name>
    <name type="common">Apple scab fungus</name>
    <dbReference type="NCBI Taxonomy" id="5025"/>
    <lineage>
        <taxon>Eukaryota</taxon>
        <taxon>Fungi</taxon>
        <taxon>Dikarya</taxon>
        <taxon>Ascomycota</taxon>
        <taxon>Pezizomycotina</taxon>
        <taxon>Dothideomycetes</taxon>
        <taxon>Pleosporomycetidae</taxon>
        <taxon>Venturiales</taxon>
        <taxon>Venturiaceae</taxon>
        <taxon>Venturia</taxon>
    </lineage>
</organism>
<feature type="transmembrane region" description="Helical" evidence="4">
    <location>
        <begin position="121"/>
        <end position="144"/>
    </location>
</feature>
<dbReference type="SUPFAM" id="SSF103473">
    <property type="entry name" value="MFS general substrate transporter"/>
    <property type="match status" value="1"/>
</dbReference>
<keyword evidence="7" id="KW-1185">Reference proteome</keyword>
<dbReference type="PROSITE" id="PS50850">
    <property type="entry name" value="MFS"/>
    <property type="match status" value="1"/>
</dbReference>
<dbReference type="GO" id="GO:0016020">
    <property type="term" value="C:membrane"/>
    <property type="evidence" value="ECO:0007669"/>
    <property type="project" value="UniProtKB-SubCell"/>
</dbReference>
<feature type="domain" description="Major facilitator superfamily (MFS) profile" evidence="5">
    <location>
        <begin position="296"/>
        <end position="491"/>
    </location>
</feature>
<keyword evidence="4" id="KW-0812">Transmembrane</keyword>
<evidence type="ECO:0000259" key="5">
    <source>
        <dbReference type="PROSITE" id="PS50850"/>
    </source>
</evidence>
<dbReference type="Gene3D" id="1.20.1250.20">
    <property type="entry name" value="MFS general substrate transporter like domains"/>
    <property type="match status" value="2"/>
</dbReference>
<comment type="caution">
    <text evidence="6">The sequence shown here is derived from an EMBL/GenBank/DDBJ whole genome shotgun (WGS) entry which is preliminary data.</text>
</comment>
<protein>
    <recommendedName>
        <fullName evidence="5">Major facilitator superfamily (MFS) profile domain-containing protein</fullName>
    </recommendedName>
</protein>
<dbReference type="EMBL" id="WNWR01000624">
    <property type="protein sequence ID" value="KAE9972646.1"/>
    <property type="molecule type" value="Genomic_DNA"/>
</dbReference>
<dbReference type="AlphaFoldDB" id="A0A8H3UL54"/>
<proteinExistence type="inferred from homology"/>
<evidence type="ECO:0000256" key="2">
    <source>
        <dbReference type="ARBA" id="ARBA00006727"/>
    </source>
</evidence>
<evidence type="ECO:0000313" key="6">
    <source>
        <dbReference type="EMBL" id="KAE9972646.1"/>
    </source>
</evidence>
<dbReference type="GO" id="GO:0022857">
    <property type="term" value="F:transmembrane transporter activity"/>
    <property type="evidence" value="ECO:0007669"/>
    <property type="project" value="InterPro"/>
</dbReference>
<feature type="transmembrane region" description="Helical" evidence="4">
    <location>
        <begin position="457"/>
        <end position="479"/>
    </location>
</feature>
<comment type="subcellular location">
    <subcellularLocation>
        <location evidence="1">Membrane</location>
        <topology evidence="1">Multi-pass membrane protein</topology>
    </subcellularLocation>
</comment>
<dbReference type="InterPro" id="IPR011701">
    <property type="entry name" value="MFS"/>
</dbReference>
<evidence type="ECO:0000256" key="1">
    <source>
        <dbReference type="ARBA" id="ARBA00004141"/>
    </source>
</evidence>
<feature type="region of interest" description="Disordered" evidence="3">
    <location>
        <begin position="42"/>
        <end position="64"/>
    </location>
</feature>
<evidence type="ECO:0000256" key="3">
    <source>
        <dbReference type="SAM" id="MobiDB-lite"/>
    </source>
</evidence>
<feature type="transmembrane region" description="Helical" evidence="4">
    <location>
        <begin position="255"/>
        <end position="274"/>
    </location>
</feature>
<name>A0A8H3UL54_VENIN</name>
<feature type="transmembrane region" description="Helical" evidence="4">
    <location>
        <begin position="392"/>
        <end position="413"/>
    </location>
</feature>
<comment type="similarity">
    <text evidence="2">Belongs to the major facilitator superfamily. Monocarboxylate porter (TC 2.A.1.13) family.</text>
</comment>
<sequence length="491" mass="52948">MESSSPNTFPRKTELFFLIHVERIKRIIGSPWTRTSSIYEEDQEKGHNFPASTENADPSTTPDPPHTFHQAALIVCGFVNNALLSGMNNAWPVMMLYHLDHAGDPKLSLLPKEDATNRAKLAWIGSTSGSATAYFITLAIVAVLCRSKATTVLGRVWPSFSSVSHMSAIGAFLIFVGHIAASFSNQYWHLLLTQGILTGIGHALLYNPVTTIANEYFSSKSVGVCTGIMAAGAGVGGVAFAPLTQVLLEKCGMRVTLRILGTIIGSVGLMSAVLSPPPRPMPKRSLFPKKALKNVVFWSVLLAEIAANLTAFIPNTYAPEFSKEVLGFDVKKAATLSLYILNGVGIFGRIGLGFLRDRFGSQNTLILSSVVLAISTALWHSSSNTQDPDTWYAFLVIWGMFLSGFGTIVNAYVSDVFPGEEMFAILGQVNMARGIGSVAGPPLAGKMLGDGTDYKQTIGYLGVMLAVTVTVLCFSRGWIAKTKPEGWKWIA</sequence>
<feature type="transmembrane region" description="Helical" evidence="4">
    <location>
        <begin position="333"/>
        <end position="352"/>
    </location>
</feature>
<dbReference type="PANTHER" id="PTHR11360:SF284">
    <property type="entry name" value="EG:103B4.3 PROTEIN-RELATED"/>
    <property type="match status" value="1"/>
</dbReference>
<reference evidence="6 7" key="1">
    <citation type="submission" date="2019-07" db="EMBL/GenBank/DDBJ databases">
        <title>Venturia inaequalis Genome Resource.</title>
        <authorList>
            <person name="Lichtner F.J."/>
        </authorList>
    </citation>
    <scope>NUCLEOTIDE SEQUENCE [LARGE SCALE GENOMIC DNA]</scope>
    <source>
        <strain evidence="6 7">DMI_063113</strain>
    </source>
</reference>
<feature type="transmembrane region" description="Helical" evidence="4">
    <location>
        <begin position="221"/>
        <end position="243"/>
    </location>
</feature>
<dbReference type="Pfam" id="PF07690">
    <property type="entry name" value="MFS_1"/>
    <property type="match status" value="1"/>
</dbReference>
<accession>A0A8H3UL54</accession>
<dbReference type="InterPro" id="IPR020846">
    <property type="entry name" value="MFS_dom"/>
</dbReference>
<feature type="compositionally biased region" description="Polar residues" evidence="3">
    <location>
        <begin position="50"/>
        <end position="60"/>
    </location>
</feature>
<evidence type="ECO:0000313" key="7">
    <source>
        <dbReference type="Proteomes" id="UP000490939"/>
    </source>
</evidence>
<feature type="transmembrane region" description="Helical" evidence="4">
    <location>
        <begin position="156"/>
        <end position="181"/>
    </location>
</feature>